<dbReference type="CDD" id="cd02440">
    <property type="entry name" value="AdoMet_MTases"/>
    <property type="match status" value="1"/>
</dbReference>
<keyword evidence="1" id="KW-0489">Methyltransferase</keyword>
<dbReference type="PANTHER" id="PTHR43861:SF6">
    <property type="entry name" value="METHYLTRANSFERASE TYPE 11"/>
    <property type="match status" value="1"/>
</dbReference>
<sequence>MGGFELFLCNACNYRFAYDAFNVKVDYNQLYESMDYLAEQVNPIEQDFEAENFALHPTYRPFFVQVACWPGATLLDFGCGVGRFCHAAASVGWSVSGIDTSEQAISVGRRKAAFPLRYGTLDDELSRGVTYDALTAFEVMEHVPDPVGTLKKMARLLRPGGHIFVTVPNWDSPEIRNAVRPDLIPPVHVGFHQKRSVKVMLEASGFRNVVLGEIGGFERKPGFRGLLSFIVRKCRGKILPPIGVWGHARK</sequence>
<dbReference type="EMBL" id="JADBFD010000009">
    <property type="protein sequence ID" value="MBE2887948.1"/>
    <property type="molecule type" value="Genomic_DNA"/>
</dbReference>
<dbReference type="SUPFAM" id="SSF53335">
    <property type="entry name" value="S-adenosyl-L-methionine-dependent methyltransferases"/>
    <property type="match status" value="1"/>
</dbReference>
<dbReference type="PANTHER" id="PTHR43861">
    <property type="entry name" value="TRANS-ACONITATE 2-METHYLTRANSFERASE-RELATED"/>
    <property type="match status" value="1"/>
</dbReference>
<dbReference type="GO" id="GO:0032259">
    <property type="term" value="P:methylation"/>
    <property type="evidence" value="ECO:0007669"/>
    <property type="project" value="UniProtKB-KW"/>
</dbReference>
<keyword evidence="1" id="KW-0808">Transferase</keyword>
<evidence type="ECO:0000313" key="2">
    <source>
        <dbReference type="Proteomes" id="UP000618926"/>
    </source>
</evidence>
<dbReference type="RefSeq" id="WP_066357235.1">
    <property type="nucleotide sequence ID" value="NZ_JADBFD010000009.1"/>
</dbReference>
<proteinExistence type="predicted"/>
<organism evidence="1 2">
    <name type="scientific">Geobacter anodireducens</name>
    <dbReference type="NCBI Taxonomy" id="1340425"/>
    <lineage>
        <taxon>Bacteria</taxon>
        <taxon>Pseudomonadati</taxon>
        <taxon>Thermodesulfobacteriota</taxon>
        <taxon>Desulfuromonadia</taxon>
        <taxon>Geobacterales</taxon>
        <taxon>Geobacteraceae</taxon>
        <taxon>Geobacter</taxon>
    </lineage>
</organism>
<protein>
    <submittedName>
        <fullName evidence="1">Class I SAM-dependent methyltransferase</fullName>
    </submittedName>
</protein>
<accession>A0ABR9NUN0</accession>
<gene>
    <name evidence="1" type="ORF">IIE05_08195</name>
</gene>
<name>A0ABR9NUN0_9BACT</name>
<dbReference type="InterPro" id="IPR029063">
    <property type="entry name" value="SAM-dependent_MTases_sf"/>
</dbReference>
<evidence type="ECO:0000313" key="1">
    <source>
        <dbReference type="EMBL" id="MBE2887948.1"/>
    </source>
</evidence>
<dbReference type="Pfam" id="PF13489">
    <property type="entry name" value="Methyltransf_23"/>
    <property type="match status" value="1"/>
</dbReference>
<comment type="caution">
    <text evidence="1">The sequence shown here is derived from an EMBL/GenBank/DDBJ whole genome shotgun (WGS) entry which is preliminary data.</text>
</comment>
<keyword evidence="2" id="KW-1185">Reference proteome</keyword>
<reference evidence="1 2" key="1">
    <citation type="submission" date="2020-10" db="EMBL/GenBank/DDBJ databases">
        <title>Investigation of anaerobic biodegradation of phenanthrene by a sulfate-dependent Geobacter anodireducens strain PheS2.</title>
        <authorList>
            <person name="Zhang Z."/>
        </authorList>
    </citation>
    <scope>NUCLEOTIDE SEQUENCE [LARGE SCALE GENOMIC DNA]</scope>
    <source>
        <strain evidence="1 2">PheS2</strain>
    </source>
</reference>
<dbReference type="GO" id="GO:0008168">
    <property type="term" value="F:methyltransferase activity"/>
    <property type="evidence" value="ECO:0007669"/>
    <property type="project" value="UniProtKB-KW"/>
</dbReference>
<dbReference type="Gene3D" id="3.40.50.150">
    <property type="entry name" value="Vaccinia Virus protein VP39"/>
    <property type="match status" value="1"/>
</dbReference>
<dbReference type="Proteomes" id="UP000618926">
    <property type="component" value="Unassembled WGS sequence"/>
</dbReference>